<evidence type="ECO:0000259" key="10">
    <source>
        <dbReference type="PROSITE" id="PS50262"/>
    </source>
</evidence>
<gene>
    <name evidence="12" type="primary">LOC104986803</name>
</gene>
<organism evidence="11 12">
    <name type="scientific">Bison bison bison</name>
    <name type="common">North American plains bison</name>
    <dbReference type="NCBI Taxonomy" id="43346"/>
    <lineage>
        <taxon>Eukaryota</taxon>
        <taxon>Metazoa</taxon>
        <taxon>Chordata</taxon>
        <taxon>Craniata</taxon>
        <taxon>Vertebrata</taxon>
        <taxon>Euteleostomi</taxon>
        <taxon>Mammalia</taxon>
        <taxon>Eutheria</taxon>
        <taxon>Laurasiatheria</taxon>
        <taxon>Artiodactyla</taxon>
        <taxon>Ruminantia</taxon>
        <taxon>Pecora</taxon>
        <taxon>Bovidae</taxon>
        <taxon>Bovinae</taxon>
        <taxon>Bison</taxon>
    </lineage>
</organism>
<keyword evidence="7" id="KW-0675">Receptor</keyword>
<dbReference type="PROSITE" id="PS50262">
    <property type="entry name" value="G_PROTEIN_RECEP_F1_2"/>
    <property type="match status" value="1"/>
</dbReference>
<evidence type="ECO:0000256" key="9">
    <source>
        <dbReference type="SAM" id="Phobius"/>
    </source>
</evidence>
<dbReference type="PANTHER" id="PTHR48001">
    <property type="entry name" value="OLFACTORY RECEPTOR"/>
    <property type="match status" value="1"/>
</dbReference>
<protein>
    <submittedName>
        <fullName evidence="12">Olfactory receptor 7A5-like</fullName>
    </submittedName>
</protein>
<evidence type="ECO:0000256" key="8">
    <source>
        <dbReference type="ARBA" id="ARBA00023224"/>
    </source>
</evidence>
<feature type="transmembrane region" description="Helical" evidence="9">
    <location>
        <begin position="102"/>
        <end position="120"/>
    </location>
</feature>
<dbReference type="SUPFAM" id="SSF81321">
    <property type="entry name" value="Family A G protein-coupled receptor-like"/>
    <property type="match status" value="1"/>
</dbReference>
<dbReference type="GO" id="GO:0016020">
    <property type="term" value="C:membrane"/>
    <property type="evidence" value="ECO:0007669"/>
    <property type="project" value="UniProtKB-SubCell"/>
</dbReference>
<accession>A0A6P3HB69</accession>
<feature type="transmembrane region" description="Helical" evidence="9">
    <location>
        <begin position="61"/>
        <end position="82"/>
    </location>
</feature>
<comment type="subcellular location">
    <subcellularLocation>
        <location evidence="2">Membrane</location>
        <topology evidence="2">Multi-pass membrane protein</topology>
    </subcellularLocation>
</comment>
<evidence type="ECO:0000256" key="3">
    <source>
        <dbReference type="ARBA" id="ARBA00022692"/>
    </source>
</evidence>
<proteinExistence type="predicted"/>
<reference evidence="12" key="1">
    <citation type="submission" date="2025-08" db="UniProtKB">
        <authorList>
            <consortium name="RefSeq"/>
        </authorList>
    </citation>
    <scope>IDENTIFICATION</scope>
    <source>
        <tissue evidence="12">Blood</tissue>
    </source>
</reference>
<dbReference type="GO" id="GO:0004930">
    <property type="term" value="F:G protein-coupled receptor activity"/>
    <property type="evidence" value="ECO:0007669"/>
    <property type="project" value="UniProtKB-KW"/>
</dbReference>
<dbReference type="Gene3D" id="1.20.1070.10">
    <property type="entry name" value="Rhodopsin 7-helix transmembrane proteins"/>
    <property type="match status" value="1"/>
</dbReference>
<feature type="transmembrane region" description="Helical" evidence="9">
    <location>
        <begin position="132"/>
        <end position="158"/>
    </location>
</feature>
<evidence type="ECO:0000256" key="6">
    <source>
        <dbReference type="ARBA" id="ARBA00023136"/>
    </source>
</evidence>
<comment type="function">
    <text evidence="1">Putative odorant or sperm cell receptor.</text>
</comment>
<feature type="domain" description="G-protein coupled receptors family 1 profile" evidence="10">
    <location>
        <begin position="41"/>
        <end position="286"/>
    </location>
</feature>
<evidence type="ECO:0000256" key="5">
    <source>
        <dbReference type="ARBA" id="ARBA00023040"/>
    </source>
</evidence>
<evidence type="ECO:0000256" key="2">
    <source>
        <dbReference type="ARBA" id="ARBA00004141"/>
    </source>
</evidence>
<dbReference type="Proteomes" id="UP000515208">
    <property type="component" value="Unplaced"/>
</dbReference>
<dbReference type="InterPro" id="IPR000725">
    <property type="entry name" value="Olfact_rcpt"/>
</dbReference>
<feature type="transmembrane region" description="Helical" evidence="9">
    <location>
        <begin position="26"/>
        <end position="49"/>
    </location>
</feature>
<dbReference type="AlphaFoldDB" id="A0A6P3HB69"/>
<evidence type="ECO:0000256" key="7">
    <source>
        <dbReference type="ARBA" id="ARBA00023170"/>
    </source>
</evidence>
<dbReference type="Pfam" id="PF00001">
    <property type="entry name" value="7tm_1"/>
    <property type="match status" value="1"/>
</dbReference>
<dbReference type="GeneID" id="104986803"/>
<evidence type="ECO:0000313" key="11">
    <source>
        <dbReference type="Proteomes" id="UP000515208"/>
    </source>
</evidence>
<dbReference type="InterPro" id="IPR017452">
    <property type="entry name" value="GPCR_Rhodpsn_7TM"/>
</dbReference>
<dbReference type="KEGG" id="bbis:104986803"/>
<dbReference type="FunFam" id="1.20.1070.10:FF:000408">
    <property type="entry name" value="Olfactory receptor 59"/>
    <property type="match status" value="1"/>
</dbReference>
<keyword evidence="8" id="KW-0807">Transducer</keyword>
<evidence type="ECO:0000313" key="12">
    <source>
        <dbReference type="RefSeq" id="XP_010835785.1"/>
    </source>
</evidence>
<sequence>MEPGNSTQISEFILLGLSEEQELQPLIFGLFLSMYLITVFGNLLIILAISSDYHLHTPMYFFLSNLSFVDLCFISTTIPKMLWNIQNKSKGITYEGCITQMYFYILFAGLDDILLSVMAYDRYVAICHPLHYMVIMSLRLCGLLVLISWVQIALYSLVHSLMVLHLSFCPVVQIPHFFCELSQVVQLASSDNFLNNIVMYFSAVLMGGGPFAGTKIWSASIIQKGTWTSTGKAFSLNLQAGDSSTIHTFQEKVREDGIQEHVPEVTENQSSIVQRQEVTAVIFRLS</sequence>
<dbReference type="InterPro" id="IPR000276">
    <property type="entry name" value="GPCR_Rhodpsn"/>
</dbReference>
<dbReference type="PRINTS" id="PR00237">
    <property type="entry name" value="GPCRRHODOPSN"/>
</dbReference>
<keyword evidence="11" id="KW-1185">Reference proteome</keyword>
<name>A0A6P3HB69_BISBB</name>
<evidence type="ECO:0000256" key="4">
    <source>
        <dbReference type="ARBA" id="ARBA00022989"/>
    </source>
</evidence>
<feature type="transmembrane region" description="Helical" evidence="9">
    <location>
        <begin position="197"/>
        <end position="217"/>
    </location>
</feature>
<dbReference type="GO" id="GO:0004984">
    <property type="term" value="F:olfactory receptor activity"/>
    <property type="evidence" value="ECO:0007669"/>
    <property type="project" value="InterPro"/>
</dbReference>
<keyword evidence="3 9" id="KW-0812">Transmembrane</keyword>
<evidence type="ECO:0000256" key="1">
    <source>
        <dbReference type="ARBA" id="ARBA00003929"/>
    </source>
</evidence>
<keyword evidence="4 9" id="KW-1133">Transmembrane helix</keyword>
<keyword evidence="5" id="KW-0297">G-protein coupled receptor</keyword>
<keyword evidence="6 9" id="KW-0472">Membrane</keyword>
<dbReference type="RefSeq" id="XP_010835785.1">
    <property type="nucleotide sequence ID" value="XM_010837483.1"/>
</dbReference>
<dbReference type="PRINTS" id="PR00245">
    <property type="entry name" value="OLFACTORYR"/>
</dbReference>